<feature type="transmembrane region" description="Helical" evidence="1">
    <location>
        <begin position="315"/>
        <end position="334"/>
    </location>
</feature>
<dbReference type="AlphaFoldDB" id="A0A812P283"/>
<name>A0A812P283_9DINO</name>
<gene>
    <name evidence="2" type="ORF">SNEC2469_LOCUS8820</name>
</gene>
<evidence type="ECO:0000313" key="2">
    <source>
        <dbReference type="EMBL" id="CAE7342058.1"/>
    </source>
</evidence>
<evidence type="ECO:0000256" key="1">
    <source>
        <dbReference type="SAM" id="Phobius"/>
    </source>
</evidence>
<dbReference type="EMBL" id="CAJNJA010014422">
    <property type="protein sequence ID" value="CAE7342058.1"/>
    <property type="molecule type" value="Genomic_DNA"/>
</dbReference>
<organism evidence="2 3">
    <name type="scientific">Symbiodinium necroappetens</name>
    <dbReference type="NCBI Taxonomy" id="1628268"/>
    <lineage>
        <taxon>Eukaryota</taxon>
        <taxon>Sar</taxon>
        <taxon>Alveolata</taxon>
        <taxon>Dinophyceae</taxon>
        <taxon>Suessiales</taxon>
        <taxon>Symbiodiniaceae</taxon>
        <taxon>Symbiodinium</taxon>
    </lineage>
</organism>
<keyword evidence="1" id="KW-1133">Transmembrane helix</keyword>
<sequence>MVVGPSGLAKIEEGDEWMFLQSLPVWMIPVNASAIGCIGWWLTQDWRLLAVCAGFTLLLLQLRLNVISRLGDDPYLFINPYWDVAEAWLSLIPFLTALVLAEQPETYLTDFNQTTRFAILWAMTVAVNFKVSDVNHLMFYCWFRSSGLALAKKRGLGSRGHAPYGLPWTIPKLKVMEMRRIGWVFFASLASVGLSPLPAVNCCAAIVAYFLYFTQIFPESQAGQHGSLPLPNNLAYLAAAPQLWQRSARSLYPLTFLKLHVVSLYFAAGLCKLGASLKMGRWWANGANLQSYLFHAMWSRPGNVKSHLGAHRLQVFFVTRPWLCVAASALGLLFELLAPAALFHQVAARTFVVAAFLFH</sequence>
<evidence type="ECO:0000313" key="3">
    <source>
        <dbReference type="Proteomes" id="UP000601435"/>
    </source>
</evidence>
<keyword evidence="1" id="KW-0472">Membrane</keyword>
<keyword evidence="1" id="KW-0812">Transmembrane</keyword>
<feature type="transmembrane region" description="Helical" evidence="1">
    <location>
        <begin position="181"/>
        <end position="212"/>
    </location>
</feature>
<keyword evidence="3" id="KW-1185">Reference proteome</keyword>
<accession>A0A812P283</accession>
<feature type="non-terminal residue" evidence="2">
    <location>
        <position position="359"/>
    </location>
</feature>
<dbReference type="Proteomes" id="UP000601435">
    <property type="component" value="Unassembled WGS sequence"/>
</dbReference>
<evidence type="ECO:0008006" key="4">
    <source>
        <dbReference type="Google" id="ProtNLM"/>
    </source>
</evidence>
<protein>
    <recommendedName>
        <fullName evidence="4">HTTM domain-containing protein</fullName>
    </recommendedName>
</protein>
<feature type="transmembrane region" description="Helical" evidence="1">
    <location>
        <begin position="251"/>
        <end position="271"/>
    </location>
</feature>
<comment type="caution">
    <text evidence="2">The sequence shown here is derived from an EMBL/GenBank/DDBJ whole genome shotgun (WGS) entry which is preliminary data.</text>
</comment>
<feature type="transmembrane region" description="Helical" evidence="1">
    <location>
        <begin position="84"/>
        <end position="101"/>
    </location>
</feature>
<feature type="transmembrane region" description="Helical" evidence="1">
    <location>
        <begin position="23"/>
        <end position="41"/>
    </location>
</feature>
<proteinExistence type="predicted"/>
<dbReference type="OrthoDB" id="413423at2759"/>
<reference evidence="2" key="1">
    <citation type="submission" date="2021-02" db="EMBL/GenBank/DDBJ databases">
        <authorList>
            <person name="Dougan E. K."/>
            <person name="Rhodes N."/>
            <person name="Thang M."/>
            <person name="Chan C."/>
        </authorList>
    </citation>
    <scope>NUCLEOTIDE SEQUENCE</scope>
</reference>
<feature type="transmembrane region" description="Helical" evidence="1">
    <location>
        <begin position="48"/>
        <end position="64"/>
    </location>
</feature>